<accession>A0A5M8FPN7</accession>
<dbReference type="Gene3D" id="3.90.550.10">
    <property type="entry name" value="Spore Coat Polysaccharide Biosynthesis Protein SpsA, Chain A"/>
    <property type="match status" value="1"/>
</dbReference>
<dbReference type="AlphaFoldDB" id="A0A5M8FPN7"/>
<gene>
    <name evidence="1" type="ORF">F2Q65_05060</name>
</gene>
<dbReference type="OrthoDB" id="6679586at2"/>
<keyword evidence="2" id="KW-1185">Reference proteome</keyword>
<evidence type="ECO:0008006" key="3">
    <source>
        <dbReference type="Google" id="ProtNLM"/>
    </source>
</evidence>
<protein>
    <recommendedName>
        <fullName evidence="3">Glycosyltransferase</fullName>
    </recommendedName>
</protein>
<dbReference type="RefSeq" id="WP_150091051.1">
    <property type="nucleotide sequence ID" value="NZ_VWXX01000004.1"/>
</dbReference>
<sequence length="214" mass="23396">MPENQHVLIGTPAYGGMVHVDYLSSIADYFRAGIRFTLSTIGNESLITRARNAILSQFHADQQFSHLLFLDGDVFLPAWGLKRLLGHGADVVSAPVALKGFNARGEKIFNVGPCLGERGPLHSVVHVGTAALMLSRAAVDALVAEAIAEGRVYRPQHSRGTPLAAVQYDVFRVGVVGGTYLSEDFWICHRLREMGFQILCDPEVPTRHQGVTEF</sequence>
<dbReference type="InterPro" id="IPR029044">
    <property type="entry name" value="Nucleotide-diphossugar_trans"/>
</dbReference>
<dbReference type="SUPFAM" id="SSF53448">
    <property type="entry name" value="Nucleotide-diphospho-sugar transferases"/>
    <property type="match status" value="1"/>
</dbReference>
<evidence type="ECO:0000313" key="2">
    <source>
        <dbReference type="Proteomes" id="UP000322981"/>
    </source>
</evidence>
<dbReference type="Proteomes" id="UP000322981">
    <property type="component" value="Unassembled WGS sequence"/>
</dbReference>
<comment type="caution">
    <text evidence="1">The sequence shown here is derived from an EMBL/GenBank/DDBJ whole genome shotgun (WGS) entry which is preliminary data.</text>
</comment>
<evidence type="ECO:0000313" key="1">
    <source>
        <dbReference type="EMBL" id="KAA6186739.1"/>
    </source>
</evidence>
<reference evidence="1 2" key="1">
    <citation type="submission" date="2019-09" db="EMBL/GenBank/DDBJ databases">
        <title>Whole-genome sequence of the purple sulfur bacterium Thiohalocapsa marina DSM 19078.</title>
        <authorList>
            <person name="Kyndt J.A."/>
            <person name="Meyer T.E."/>
        </authorList>
    </citation>
    <scope>NUCLEOTIDE SEQUENCE [LARGE SCALE GENOMIC DNA]</scope>
    <source>
        <strain evidence="1 2">DSM 19078</strain>
    </source>
</reference>
<dbReference type="EMBL" id="VWXX01000004">
    <property type="protein sequence ID" value="KAA6186739.1"/>
    <property type="molecule type" value="Genomic_DNA"/>
</dbReference>
<name>A0A5M8FPN7_9GAMM</name>
<organism evidence="1 2">
    <name type="scientific">Thiohalocapsa marina</name>
    <dbReference type="NCBI Taxonomy" id="424902"/>
    <lineage>
        <taxon>Bacteria</taxon>
        <taxon>Pseudomonadati</taxon>
        <taxon>Pseudomonadota</taxon>
        <taxon>Gammaproteobacteria</taxon>
        <taxon>Chromatiales</taxon>
        <taxon>Chromatiaceae</taxon>
        <taxon>Thiohalocapsa</taxon>
    </lineage>
</organism>
<proteinExistence type="predicted"/>